<comment type="caution">
    <text evidence="2">The sequence shown here is derived from an EMBL/GenBank/DDBJ whole genome shotgun (WGS) entry which is preliminary data.</text>
</comment>
<dbReference type="Proteomes" id="UP000030364">
    <property type="component" value="Unassembled WGS sequence"/>
</dbReference>
<dbReference type="AlphaFoldDB" id="A0A0D6XAP8"/>
<feature type="compositionally biased region" description="Basic residues" evidence="1">
    <location>
        <begin position="1"/>
        <end position="15"/>
    </location>
</feature>
<gene>
    <name evidence="2" type="ORF">THFILI_00205</name>
</gene>
<dbReference type="EMBL" id="JPSL02000026">
    <property type="protein sequence ID" value="KIX84840.1"/>
    <property type="molecule type" value="Genomic_DNA"/>
</dbReference>
<evidence type="ECO:0000256" key="1">
    <source>
        <dbReference type="SAM" id="MobiDB-lite"/>
    </source>
</evidence>
<reference evidence="2 3" key="1">
    <citation type="journal article" date="2015" name="Genome Announc.">
        <title>Draft Genome Sequence of the Thermophile Thermus filiformis ATCC 43280, Producer of Carotenoid-(Di)glucoside-Branched Fatty Acid (Di)esters and Source of Hyperthermostable Enzymes of Biotechnological Interest.</title>
        <authorList>
            <person name="Mandelli F."/>
            <person name="Oliveira Ramires B."/>
            <person name="Couger M.B."/>
            <person name="Paixao D.A."/>
            <person name="Camilo C.M."/>
            <person name="Polikarpov I."/>
            <person name="Prade R."/>
            <person name="Riano-Pachon D.M."/>
            <person name="Squina F.M."/>
        </authorList>
    </citation>
    <scope>NUCLEOTIDE SEQUENCE [LARGE SCALE GENOMIC DNA]</scope>
    <source>
        <strain evidence="2 3">ATCC 43280</strain>
    </source>
</reference>
<organism evidence="2 3">
    <name type="scientific">Thermus filiformis</name>
    <dbReference type="NCBI Taxonomy" id="276"/>
    <lineage>
        <taxon>Bacteria</taxon>
        <taxon>Thermotogati</taxon>
        <taxon>Deinococcota</taxon>
        <taxon>Deinococci</taxon>
        <taxon>Thermales</taxon>
        <taxon>Thermaceae</taxon>
        <taxon>Thermus</taxon>
    </lineage>
</organism>
<feature type="region of interest" description="Disordered" evidence="1">
    <location>
        <begin position="41"/>
        <end position="83"/>
    </location>
</feature>
<sequence length="83" mass="9862">MKRKRNKGKAKKRYRVASWRQDNPSPRYRVASWRRYEAPELRNKEAPWPWPPRRKRRAPREGAPGGEGVEVQNADRDEDSSGF</sequence>
<feature type="region of interest" description="Disordered" evidence="1">
    <location>
        <begin position="1"/>
        <end position="21"/>
    </location>
</feature>
<protein>
    <submittedName>
        <fullName evidence="2">Uncharacterized protein</fullName>
    </submittedName>
</protein>
<keyword evidence="3" id="KW-1185">Reference proteome</keyword>
<evidence type="ECO:0000313" key="3">
    <source>
        <dbReference type="Proteomes" id="UP000030364"/>
    </source>
</evidence>
<name>A0A0D6XAP8_THEFI</name>
<evidence type="ECO:0000313" key="2">
    <source>
        <dbReference type="EMBL" id="KIX84840.1"/>
    </source>
</evidence>
<accession>A0A0D6XAP8</accession>
<proteinExistence type="predicted"/>